<dbReference type="Proteomes" id="UP001235966">
    <property type="component" value="Unassembled WGS sequence"/>
</dbReference>
<evidence type="ECO:0000313" key="2">
    <source>
        <dbReference type="Proteomes" id="UP001235966"/>
    </source>
</evidence>
<keyword evidence="2" id="KW-1185">Reference proteome</keyword>
<name>A0ABT9NAT1_9ACTO</name>
<gene>
    <name evidence="1" type="ORF">J2S49_000900</name>
</gene>
<comment type="caution">
    <text evidence="1">The sequence shown here is derived from an EMBL/GenBank/DDBJ whole genome shotgun (WGS) entry which is preliminary data.</text>
</comment>
<dbReference type="RefSeq" id="WP_278058309.1">
    <property type="nucleotide sequence ID" value="NZ_CP121247.1"/>
</dbReference>
<accession>A0ABT9NAT1</accession>
<sequence length="189" mass="21556">MKKVSWLAVFICLVLTALLVGGYVLTRDDVRVPFNELPLPTSDAAQWRAHDMKPLEKVADIDPNEQLGDLAVGFLRRMPVGATIDGGWGEESYVKVWVKPRVENLDFEQDLVYSATALMAFSFRTSVVTFDSYTTSYTITRDDLTKVLLRDPSEFRSLESWERIRKVIPDIHDRILKKIPLPLAIDHFS</sequence>
<dbReference type="EMBL" id="JAUSQW010000001">
    <property type="protein sequence ID" value="MDP9800824.1"/>
    <property type="molecule type" value="Genomic_DNA"/>
</dbReference>
<evidence type="ECO:0008006" key="3">
    <source>
        <dbReference type="Google" id="ProtNLM"/>
    </source>
</evidence>
<protein>
    <recommendedName>
        <fullName evidence="3">DUF4825 domain-containing protein</fullName>
    </recommendedName>
</protein>
<organism evidence="1 2">
    <name type="scientific">Arcanobacterium wilhelmae</name>
    <dbReference type="NCBI Taxonomy" id="1803177"/>
    <lineage>
        <taxon>Bacteria</taxon>
        <taxon>Bacillati</taxon>
        <taxon>Actinomycetota</taxon>
        <taxon>Actinomycetes</taxon>
        <taxon>Actinomycetales</taxon>
        <taxon>Actinomycetaceae</taxon>
        <taxon>Arcanobacterium</taxon>
    </lineage>
</organism>
<proteinExistence type="predicted"/>
<reference evidence="1 2" key="1">
    <citation type="submission" date="2023-07" db="EMBL/GenBank/DDBJ databases">
        <title>Sequencing the genomes of 1000 actinobacteria strains.</title>
        <authorList>
            <person name="Klenk H.-P."/>
        </authorList>
    </citation>
    <scope>NUCLEOTIDE SEQUENCE [LARGE SCALE GENOMIC DNA]</scope>
    <source>
        <strain evidence="1 2">DSM 102162</strain>
    </source>
</reference>
<evidence type="ECO:0000313" key="1">
    <source>
        <dbReference type="EMBL" id="MDP9800824.1"/>
    </source>
</evidence>